<name>A0A8D8C283_CULPI</name>
<evidence type="ECO:0000313" key="1">
    <source>
        <dbReference type="EMBL" id="CAG6484015.1"/>
    </source>
</evidence>
<accession>A0A8D8C283</accession>
<dbReference type="EMBL" id="HBUE01098236">
    <property type="protein sequence ID" value="CAG6484015.1"/>
    <property type="molecule type" value="Transcribed_RNA"/>
</dbReference>
<organism evidence="1">
    <name type="scientific">Culex pipiens</name>
    <name type="common">House mosquito</name>
    <dbReference type="NCBI Taxonomy" id="7175"/>
    <lineage>
        <taxon>Eukaryota</taxon>
        <taxon>Metazoa</taxon>
        <taxon>Ecdysozoa</taxon>
        <taxon>Arthropoda</taxon>
        <taxon>Hexapoda</taxon>
        <taxon>Insecta</taxon>
        <taxon>Pterygota</taxon>
        <taxon>Neoptera</taxon>
        <taxon>Endopterygota</taxon>
        <taxon>Diptera</taxon>
        <taxon>Nematocera</taxon>
        <taxon>Culicoidea</taxon>
        <taxon>Culicidae</taxon>
        <taxon>Culicinae</taxon>
        <taxon>Culicini</taxon>
        <taxon>Culex</taxon>
        <taxon>Culex</taxon>
    </lineage>
</organism>
<sequence>MPNSFLFVSTSCAFTDGRFEMTIMTDTFQEHLNFVLVFFYLSNPTKFFRDFFLGMKKGTLWKCKVMQNNLFGHNKKYENKFKKSMKTTKNNQICFLENKKSFRKKKSDLTIRIYCLVQHFST</sequence>
<protein>
    <submittedName>
        <fullName evidence="1">(northern house mosquito) hypothetical protein</fullName>
    </submittedName>
</protein>
<proteinExistence type="predicted"/>
<dbReference type="AlphaFoldDB" id="A0A8D8C283"/>
<reference evidence="1" key="1">
    <citation type="submission" date="2021-05" db="EMBL/GenBank/DDBJ databases">
        <authorList>
            <person name="Alioto T."/>
            <person name="Alioto T."/>
            <person name="Gomez Garrido J."/>
        </authorList>
    </citation>
    <scope>NUCLEOTIDE SEQUENCE</scope>
</reference>